<feature type="non-terminal residue" evidence="3">
    <location>
        <position position="1"/>
    </location>
</feature>
<gene>
    <name evidence="3" type="ORF">S06H3_22492</name>
</gene>
<protein>
    <recommendedName>
        <fullName evidence="2">PD-(D/E)XK endonuclease-like domain-containing protein</fullName>
    </recommendedName>
</protein>
<dbReference type="InterPro" id="IPR038726">
    <property type="entry name" value="PDDEXK_AddAB-type"/>
</dbReference>
<feature type="domain" description="PD-(D/E)XK endonuclease-like" evidence="2">
    <location>
        <begin position="4"/>
        <end position="135"/>
    </location>
</feature>
<organism evidence="3">
    <name type="scientific">marine sediment metagenome</name>
    <dbReference type="NCBI Taxonomy" id="412755"/>
    <lineage>
        <taxon>unclassified sequences</taxon>
        <taxon>metagenomes</taxon>
        <taxon>ecological metagenomes</taxon>
    </lineage>
</organism>
<dbReference type="AlphaFoldDB" id="X1N8E2"/>
<dbReference type="EMBL" id="BARV01012034">
    <property type="protein sequence ID" value="GAI14909.1"/>
    <property type="molecule type" value="Genomic_DNA"/>
</dbReference>
<feature type="non-terminal residue" evidence="3">
    <location>
        <position position="223"/>
    </location>
</feature>
<comment type="caution">
    <text evidence="3">The sequence shown here is derived from an EMBL/GenBank/DDBJ whole genome shotgun (WGS) entry which is preliminary data.</text>
</comment>
<accession>X1N8E2</accession>
<dbReference type="Gene3D" id="3.90.320.10">
    <property type="match status" value="1"/>
</dbReference>
<evidence type="ECO:0000256" key="1">
    <source>
        <dbReference type="SAM" id="Coils"/>
    </source>
</evidence>
<evidence type="ECO:0000313" key="3">
    <source>
        <dbReference type="EMBL" id="GAI14909.1"/>
    </source>
</evidence>
<dbReference type="Pfam" id="PF12705">
    <property type="entry name" value="PDDEXK_1"/>
    <property type="match status" value="1"/>
</dbReference>
<reference evidence="3" key="1">
    <citation type="journal article" date="2014" name="Front. Microbiol.">
        <title>High frequency of phylogenetically diverse reductive dehalogenase-homologous genes in deep subseafloor sedimentary metagenomes.</title>
        <authorList>
            <person name="Kawai M."/>
            <person name="Futagami T."/>
            <person name="Toyoda A."/>
            <person name="Takaki Y."/>
            <person name="Nishi S."/>
            <person name="Hori S."/>
            <person name="Arai W."/>
            <person name="Tsubouchi T."/>
            <person name="Morono Y."/>
            <person name="Uchiyama I."/>
            <person name="Ito T."/>
            <person name="Fujiyama A."/>
            <person name="Inagaki F."/>
            <person name="Takami H."/>
        </authorList>
    </citation>
    <scope>NUCLEOTIDE SEQUENCE</scope>
    <source>
        <strain evidence="3">Expedition CK06-06</strain>
    </source>
</reference>
<proteinExistence type="predicted"/>
<feature type="coiled-coil region" evidence="1">
    <location>
        <begin position="155"/>
        <end position="182"/>
    </location>
</feature>
<keyword evidence="1" id="KW-0175">Coiled coil</keyword>
<name>X1N8E2_9ZZZZ</name>
<sequence>DFRMPVAVERMFHIDIEGVKLRGYFDRVDKLDSGGLSIVDYKTNQELFTQDDLENNLQLTLYQLAAQQTWYLPVDRLTLYHLRSNTSCSCQPRDKKQLDEARRLVLEVAENIAEQRFPATENQYCPCDFPEHCPYYRQKIAPELKKTDILQGMAVDEAVEKYISLQGQIRELQLQLEEIKQMIIDFCQAEGLNRVYGREHAITYKLVERTGFSEDEVRTLLEP</sequence>
<dbReference type="InterPro" id="IPR011604">
    <property type="entry name" value="PDDEXK-like_dom_sf"/>
</dbReference>
<evidence type="ECO:0000259" key="2">
    <source>
        <dbReference type="Pfam" id="PF12705"/>
    </source>
</evidence>